<feature type="transmembrane region" description="Helical" evidence="2">
    <location>
        <begin position="642"/>
        <end position="662"/>
    </location>
</feature>
<feature type="transmembrane region" description="Helical" evidence="2">
    <location>
        <begin position="573"/>
        <end position="596"/>
    </location>
</feature>
<feature type="compositionally biased region" description="Low complexity" evidence="1">
    <location>
        <begin position="373"/>
        <end position="389"/>
    </location>
</feature>
<gene>
    <name evidence="3" type="ORF">UABAM_05375</name>
</gene>
<evidence type="ECO:0000313" key="3">
    <source>
        <dbReference type="EMBL" id="BBM86973.1"/>
    </source>
</evidence>
<dbReference type="RefSeq" id="WP_151971007.1">
    <property type="nucleotide sequence ID" value="NZ_AP019860.1"/>
</dbReference>
<evidence type="ECO:0000256" key="1">
    <source>
        <dbReference type="SAM" id="MobiDB-lite"/>
    </source>
</evidence>
<keyword evidence="4" id="KW-1185">Reference proteome</keyword>
<reference evidence="3 4" key="1">
    <citation type="submission" date="2019-08" db="EMBL/GenBank/DDBJ databases">
        <title>Complete genome sequence of Candidatus Uab amorphum.</title>
        <authorList>
            <person name="Shiratori T."/>
            <person name="Suzuki S."/>
            <person name="Kakizawa Y."/>
            <person name="Ishida K."/>
        </authorList>
    </citation>
    <scope>NUCLEOTIDE SEQUENCE [LARGE SCALE GENOMIC DNA]</scope>
    <source>
        <strain evidence="3 4">SRT547</strain>
    </source>
</reference>
<organism evidence="3 4">
    <name type="scientific">Uabimicrobium amorphum</name>
    <dbReference type="NCBI Taxonomy" id="2596890"/>
    <lineage>
        <taxon>Bacteria</taxon>
        <taxon>Pseudomonadati</taxon>
        <taxon>Planctomycetota</taxon>
        <taxon>Candidatus Uabimicrobiia</taxon>
        <taxon>Candidatus Uabimicrobiales</taxon>
        <taxon>Candidatus Uabimicrobiaceae</taxon>
        <taxon>Candidatus Uabimicrobium</taxon>
    </lineage>
</organism>
<dbReference type="Proteomes" id="UP000326354">
    <property type="component" value="Chromosome"/>
</dbReference>
<evidence type="ECO:0000313" key="4">
    <source>
        <dbReference type="Proteomes" id="UP000326354"/>
    </source>
</evidence>
<dbReference type="EMBL" id="AP019860">
    <property type="protein sequence ID" value="BBM86973.1"/>
    <property type="molecule type" value="Genomic_DNA"/>
</dbReference>
<proteinExistence type="predicted"/>
<dbReference type="AlphaFoldDB" id="A0A5S9F6A1"/>
<sequence>MDLSQIVNALIQNHTHRDFLVAVLQWEAFHGNNKRWKEITDLFFHHIHNKTSQQKIAAYYLHQISQNNRINVSYLQEQKNKVSQTLLHKSARVNDKSVRSHVAGVITKPSCVYIYKKRTFPRNIDPYLFAVSTLESICKCFEVEKKQLLECVYKGILQVSYQRTEVVFDYAEIFTLLLHRYENDKFIEITDDTILPLVAQGQLIAVYGNKKLYVRKSDLAVYRDIEGLDSIVLRDIKIAKTPSFIDTLPIRRIQRSLGLKESPIEEPPAPPKPKPSRIRYSKVKVKGKKAAAMPRDVGKEFARFKAKKKLDKEEREGRREEPLPEIIEEEKLRKVEEEKLSRKVEEKKVEEKKREEKEREEDIDDRTKGRMTEPTILLPSSEELSSSDEVLIVEEDRSETLLDIDDLDEPTTTTTVPTVDFSSSDFDDSSAAEEKTMTEELTFEEDSGSYVLESSDDVLIDSSGEILEIEGDPDMETFIESDTGLQKEPLEIDGDVTDKSDLKELADERQIAPFDEEPTLEQPTIQPSVTRAAGRAPAAGGLYAPEEFTRMEKKKGFSVFNAIFQIVAFVPRVIAYSVAFTFLAVKGIVVGMVNVVKNFATWLKRKCTKEVAGIEIPLFEVFLSEDAGQPGIMERTIAQSRLLISTLQATIGLRVVMLINLFDNLLEFVAGYINNIYRTWKISKSIHKRLSRRDKKRQIQGLYEDLNVVRHQISRLLCLPHFCPYTNNSLPQSNLQETFALELVLEIRYRLDEMKRDLSIFTVQQMTATAKKSVWDFITSFIPNPTELITPWKDFVIFAFFMRYSRRDLYTMYTEVLMSYKHIVLCLDDEEQFPTADYEQSMTKYINKMYEKRDIELHIEECRLQLQRIIQMLANAHKIVEVRCLQLEDLWFECRNNSKEHLGVRFHLEWEKRINRHVEKHIRAKNPWHRREKLLFYRRYRLQKKLAAKFI</sequence>
<keyword evidence="2" id="KW-0812">Transmembrane</keyword>
<accession>A0A5S9F6A1</accession>
<feature type="compositionally biased region" description="Basic residues" evidence="1">
    <location>
        <begin position="274"/>
        <end position="285"/>
    </location>
</feature>
<feature type="compositionally biased region" description="Basic and acidic residues" evidence="1">
    <location>
        <begin position="337"/>
        <end position="357"/>
    </location>
</feature>
<dbReference type="KEGG" id="uam:UABAM_05375"/>
<feature type="region of interest" description="Disordered" evidence="1">
    <location>
        <begin position="401"/>
        <end position="448"/>
    </location>
</feature>
<keyword evidence="2" id="KW-1133">Transmembrane helix</keyword>
<feature type="region of interest" description="Disordered" evidence="1">
    <location>
        <begin position="259"/>
        <end position="285"/>
    </location>
</feature>
<protein>
    <submittedName>
        <fullName evidence="3">Uncharacterized protein</fullName>
    </submittedName>
</protein>
<keyword evidence="2" id="KW-0472">Membrane</keyword>
<name>A0A5S9F6A1_UABAM</name>
<feature type="compositionally biased region" description="Low complexity" evidence="1">
    <location>
        <begin position="410"/>
        <end position="424"/>
    </location>
</feature>
<evidence type="ECO:0000256" key="2">
    <source>
        <dbReference type="SAM" id="Phobius"/>
    </source>
</evidence>
<feature type="region of interest" description="Disordered" evidence="1">
    <location>
        <begin position="337"/>
        <end position="389"/>
    </location>
</feature>